<evidence type="ECO:0000256" key="2">
    <source>
        <dbReference type="ARBA" id="ARBA00022679"/>
    </source>
</evidence>
<dbReference type="Pfam" id="PF00201">
    <property type="entry name" value="UDPGT"/>
    <property type="match status" value="1"/>
</dbReference>
<keyword evidence="2" id="KW-0808">Transferase</keyword>
<evidence type="ECO:0000313" key="4">
    <source>
        <dbReference type="Proteomes" id="UP001151287"/>
    </source>
</evidence>
<proteinExistence type="inferred from homology"/>
<dbReference type="EMBL" id="JAMQYH010000004">
    <property type="protein sequence ID" value="KAJ1689580.1"/>
    <property type="molecule type" value="Genomic_DNA"/>
</dbReference>
<dbReference type="PANTHER" id="PTHR48048:SF89">
    <property type="entry name" value="GLYCOSYLTRANSFERASE"/>
    <property type="match status" value="1"/>
</dbReference>
<dbReference type="SUPFAM" id="SSF53756">
    <property type="entry name" value="UDP-Glycosyltransferase/glycogen phosphorylase"/>
    <property type="match status" value="1"/>
</dbReference>
<evidence type="ECO:0000313" key="3">
    <source>
        <dbReference type="EMBL" id="KAJ1689580.1"/>
    </source>
</evidence>
<reference evidence="3" key="1">
    <citation type="journal article" date="2022" name="Cell">
        <title>Repeat-based holocentromeres influence genome architecture and karyotype evolution.</title>
        <authorList>
            <person name="Hofstatter P.G."/>
            <person name="Thangavel G."/>
            <person name="Lux T."/>
            <person name="Neumann P."/>
            <person name="Vondrak T."/>
            <person name="Novak P."/>
            <person name="Zhang M."/>
            <person name="Costa L."/>
            <person name="Castellani M."/>
            <person name="Scott A."/>
            <person name="Toegelov H."/>
            <person name="Fuchs J."/>
            <person name="Mata-Sucre Y."/>
            <person name="Dias Y."/>
            <person name="Vanzela A.L.L."/>
            <person name="Huettel B."/>
            <person name="Almeida C.C.S."/>
            <person name="Simkova H."/>
            <person name="Souza G."/>
            <person name="Pedrosa-Harand A."/>
            <person name="Macas J."/>
            <person name="Mayer K.F.X."/>
            <person name="Houben A."/>
            <person name="Marques A."/>
        </authorList>
    </citation>
    <scope>NUCLEOTIDE SEQUENCE</scope>
    <source>
        <strain evidence="3">RhyBre1mFocal</strain>
    </source>
</reference>
<dbReference type="GO" id="GO:0035251">
    <property type="term" value="F:UDP-glucosyltransferase activity"/>
    <property type="evidence" value="ECO:0007669"/>
    <property type="project" value="InterPro"/>
</dbReference>
<accession>A0A9Q0HL88</accession>
<dbReference type="InterPro" id="IPR050481">
    <property type="entry name" value="UDP-glycosyltransf_plant"/>
</dbReference>
<keyword evidence="4" id="KW-1185">Reference proteome</keyword>
<evidence type="ECO:0000256" key="1">
    <source>
        <dbReference type="ARBA" id="ARBA00009995"/>
    </source>
</evidence>
<dbReference type="FunFam" id="3.40.50.2000:FF:000056">
    <property type="entry name" value="Glycosyltransferase"/>
    <property type="match status" value="1"/>
</dbReference>
<dbReference type="InterPro" id="IPR002213">
    <property type="entry name" value="UDP_glucos_trans"/>
</dbReference>
<name>A0A9Q0HL88_9POAL</name>
<dbReference type="PANTHER" id="PTHR48048">
    <property type="entry name" value="GLYCOSYLTRANSFERASE"/>
    <property type="match status" value="1"/>
</dbReference>
<dbReference type="AlphaFoldDB" id="A0A9Q0HL88"/>
<sequence length="188" mass="20631">MGNATVNFPDAPPIPASDVPETLLDRASEIYQKCIRNFTQHREVDGILVNSFEALEPKAVKALKEGLYSQPKRSVVFLSFGSAGAFTAKQINEIAIGLEKSGQGFLWVVRSTDNPKKPYVSLPDPDLDSLLPEGFLSRTKEWGMVVKSWVPQVEVLNHESIGGFVSHCGWNSILEAMVAGMLSNVTIR</sequence>
<dbReference type="CDD" id="cd03784">
    <property type="entry name" value="GT1_Gtf-like"/>
    <property type="match status" value="1"/>
</dbReference>
<comment type="similarity">
    <text evidence="1">Belongs to the UDP-glycosyltransferase family.</text>
</comment>
<dbReference type="Gene3D" id="3.40.50.2000">
    <property type="entry name" value="Glycogen Phosphorylase B"/>
    <property type="match status" value="2"/>
</dbReference>
<dbReference type="OrthoDB" id="655541at2759"/>
<protein>
    <submittedName>
        <fullName evidence="3">Uncharacterized protein</fullName>
    </submittedName>
</protein>
<gene>
    <name evidence="3" type="ORF">LUZ63_013735</name>
</gene>
<organism evidence="3 4">
    <name type="scientific">Rhynchospora breviuscula</name>
    <dbReference type="NCBI Taxonomy" id="2022672"/>
    <lineage>
        <taxon>Eukaryota</taxon>
        <taxon>Viridiplantae</taxon>
        <taxon>Streptophyta</taxon>
        <taxon>Embryophyta</taxon>
        <taxon>Tracheophyta</taxon>
        <taxon>Spermatophyta</taxon>
        <taxon>Magnoliopsida</taxon>
        <taxon>Liliopsida</taxon>
        <taxon>Poales</taxon>
        <taxon>Cyperaceae</taxon>
        <taxon>Cyperoideae</taxon>
        <taxon>Rhynchosporeae</taxon>
        <taxon>Rhynchospora</taxon>
    </lineage>
</organism>
<comment type="caution">
    <text evidence="3">The sequence shown here is derived from an EMBL/GenBank/DDBJ whole genome shotgun (WGS) entry which is preliminary data.</text>
</comment>
<dbReference type="Proteomes" id="UP001151287">
    <property type="component" value="Unassembled WGS sequence"/>
</dbReference>